<evidence type="ECO:0000313" key="2">
    <source>
        <dbReference type="EMBL" id="EJK70005.1"/>
    </source>
</evidence>
<organism evidence="2 3">
    <name type="scientific">Thalassiosira oceanica</name>
    <name type="common">Marine diatom</name>
    <dbReference type="NCBI Taxonomy" id="159749"/>
    <lineage>
        <taxon>Eukaryota</taxon>
        <taxon>Sar</taxon>
        <taxon>Stramenopiles</taxon>
        <taxon>Ochrophyta</taxon>
        <taxon>Bacillariophyta</taxon>
        <taxon>Coscinodiscophyceae</taxon>
        <taxon>Thalassiosirophycidae</taxon>
        <taxon>Thalassiosirales</taxon>
        <taxon>Thalassiosiraceae</taxon>
        <taxon>Thalassiosira</taxon>
    </lineage>
</organism>
<reference evidence="2 3" key="1">
    <citation type="journal article" date="2012" name="Genome Biol.">
        <title>Genome and low-iron response of an oceanic diatom adapted to chronic iron limitation.</title>
        <authorList>
            <person name="Lommer M."/>
            <person name="Specht M."/>
            <person name="Roy A.S."/>
            <person name="Kraemer L."/>
            <person name="Andreson R."/>
            <person name="Gutowska M.A."/>
            <person name="Wolf J."/>
            <person name="Bergner S.V."/>
            <person name="Schilhabel M.B."/>
            <person name="Klostermeier U.C."/>
            <person name="Beiko R.G."/>
            <person name="Rosenstiel P."/>
            <person name="Hippler M."/>
            <person name="Laroche J."/>
        </authorList>
    </citation>
    <scope>NUCLEOTIDE SEQUENCE [LARGE SCALE GENOMIC DNA]</scope>
    <source>
        <strain evidence="2 3">CCMP1005</strain>
    </source>
</reference>
<accession>K0SX45</accession>
<protein>
    <submittedName>
        <fullName evidence="2">Uncharacterized protein</fullName>
    </submittedName>
</protein>
<keyword evidence="3" id="KW-1185">Reference proteome</keyword>
<feature type="region of interest" description="Disordered" evidence="1">
    <location>
        <begin position="1"/>
        <end position="57"/>
    </location>
</feature>
<feature type="region of interest" description="Disordered" evidence="1">
    <location>
        <begin position="118"/>
        <end position="151"/>
    </location>
</feature>
<feature type="compositionally biased region" description="Basic and acidic residues" evidence="1">
    <location>
        <begin position="45"/>
        <end position="57"/>
    </location>
</feature>
<gene>
    <name evidence="2" type="ORF">THAOC_08674</name>
</gene>
<name>K0SX45_THAOC</name>
<sequence>GAGRRLMPFHRRRSGEARLRGLVPRTRREGGMHDRRMTTGDGLDGPERSERDDAGGEGYRRRIRADLCCVLQNYRSVGRPRTEARHTRNGDLVPQVRVRSRWWLRGGKPPVRWIRCSPPGEAGREIERHGGGGRCTGEPQPPSGLKPGVGRMRRQTAERLTDHQGNSRASKRVGVEVGRRGLYYPLRAGGNE</sequence>
<feature type="compositionally biased region" description="Basic and acidic residues" evidence="1">
    <location>
        <begin position="26"/>
        <end position="38"/>
    </location>
</feature>
<dbReference type="AlphaFoldDB" id="K0SX45"/>
<feature type="non-terminal residue" evidence="2">
    <location>
        <position position="1"/>
    </location>
</feature>
<comment type="caution">
    <text evidence="2">The sequence shown here is derived from an EMBL/GenBank/DDBJ whole genome shotgun (WGS) entry which is preliminary data.</text>
</comment>
<dbReference type="Proteomes" id="UP000266841">
    <property type="component" value="Unassembled WGS sequence"/>
</dbReference>
<proteinExistence type="predicted"/>
<evidence type="ECO:0000313" key="3">
    <source>
        <dbReference type="Proteomes" id="UP000266841"/>
    </source>
</evidence>
<dbReference type="EMBL" id="AGNL01009212">
    <property type="protein sequence ID" value="EJK70005.1"/>
    <property type="molecule type" value="Genomic_DNA"/>
</dbReference>
<evidence type="ECO:0000256" key="1">
    <source>
        <dbReference type="SAM" id="MobiDB-lite"/>
    </source>
</evidence>